<dbReference type="InterPro" id="IPR036426">
    <property type="entry name" value="Bulb-type_lectin_dom_sf"/>
</dbReference>
<dbReference type="EMBL" id="JACGCM010000544">
    <property type="protein sequence ID" value="KAF6171057.1"/>
    <property type="molecule type" value="Genomic_DNA"/>
</dbReference>
<protein>
    <submittedName>
        <fullName evidence="1">Uncharacterized protein</fullName>
    </submittedName>
</protein>
<dbReference type="OrthoDB" id="418274at2759"/>
<sequence length="125" mass="13849">MVNDGRERELGSKDEEWKGSLSSWKYALACRLEKKAGGRQGSGVALNLDSTGRLFLAIANGDGIYLVKNITQSKVNDGLEVMYRATLDSDGIFRLYAHQKSGNSATIWDTVDRELVRKPRVQIAT</sequence>
<dbReference type="AlphaFoldDB" id="A0A7J7NV27"/>
<comment type="caution">
    <text evidence="1">The sequence shown here is derived from an EMBL/GenBank/DDBJ whole genome shotgun (WGS) entry which is preliminary data.</text>
</comment>
<organism evidence="1 2">
    <name type="scientific">Kingdonia uniflora</name>
    <dbReference type="NCBI Taxonomy" id="39325"/>
    <lineage>
        <taxon>Eukaryota</taxon>
        <taxon>Viridiplantae</taxon>
        <taxon>Streptophyta</taxon>
        <taxon>Embryophyta</taxon>
        <taxon>Tracheophyta</taxon>
        <taxon>Spermatophyta</taxon>
        <taxon>Magnoliopsida</taxon>
        <taxon>Ranunculales</taxon>
        <taxon>Circaeasteraceae</taxon>
        <taxon>Kingdonia</taxon>
    </lineage>
</organism>
<reference evidence="1 2" key="1">
    <citation type="journal article" date="2020" name="IScience">
        <title>Genome Sequencing of the Endangered Kingdonia uniflora (Circaeasteraceae, Ranunculales) Reveals Potential Mechanisms of Evolutionary Specialization.</title>
        <authorList>
            <person name="Sun Y."/>
            <person name="Deng T."/>
            <person name="Zhang A."/>
            <person name="Moore M.J."/>
            <person name="Landis J.B."/>
            <person name="Lin N."/>
            <person name="Zhang H."/>
            <person name="Zhang X."/>
            <person name="Huang J."/>
            <person name="Zhang X."/>
            <person name="Sun H."/>
            <person name="Wang H."/>
        </authorList>
    </citation>
    <scope>NUCLEOTIDE SEQUENCE [LARGE SCALE GENOMIC DNA]</scope>
    <source>
        <strain evidence="1">TB1705</strain>
        <tissue evidence="1">Leaf</tissue>
    </source>
</reference>
<evidence type="ECO:0000313" key="1">
    <source>
        <dbReference type="EMBL" id="KAF6171057.1"/>
    </source>
</evidence>
<proteinExistence type="predicted"/>
<keyword evidence="2" id="KW-1185">Reference proteome</keyword>
<dbReference type="Gene3D" id="2.90.10.10">
    <property type="entry name" value="Bulb-type lectin domain"/>
    <property type="match status" value="1"/>
</dbReference>
<gene>
    <name evidence="1" type="ORF">GIB67_014637</name>
</gene>
<dbReference type="Proteomes" id="UP000541444">
    <property type="component" value="Unassembled WGS sequence"/>
</dbReference>
<evidence type="ECO:0000313" key="2">
    <source>
        <dbReference type="Proteomes" id="UP000541444"/>
    </source>
</evidence>
<name>A0A7J7NV27_9MAGN</name>
<accession>A0A7J7NV27</accession>